<evidence type="ECO:0000313" key="2">
    <source>
        <dbReference type="Proteomes" id="UP000295131"/>
    </source>
</evidence>
<protein>
    <submittedName>
        <fullName evidence="1">Uncharacterized protein</fullName>
    </submittedName>
</protein>
<dbReference type="EMBL" id="SMSI01000001">
    <property type="protein sequence ID" value="TDH38984.1"/>
    <property type="molecule type" value="Genomic_DNA"/>
</dbReference>
<proteinExistence type="predicted"/>
<dbReference type="AlphaFoldDB" id="A0A4R5PPG1"/>
<comment type="caution">
    <text evidence="1">The sequence shown here is derived from an EMBL/GenBank/DDBJ whole genome shotgun (WGS) entry which is preliminary data.</text>
</comment>
<organism evidence="1 2">
    <name type="scientific">Pseudohoeflea suaedae</name>
    <dbReference type="NCBI Taxonomy" id="877384"/>
    <lineage>
        <taxon>Bacteria</taxon>
        <taxon>Pseudomonadati</taxon>
        <taxon>Pseudomonadota</taxon>
        <taxon>Alphaproteobacteria</taxon>
        <taxon>Hyphomicrobiales</taxon>
        <taxon>Rhizobiaceae</taxon>
        <taxon>Pseudohoeflea</taxon>
    </lineage>
</organism>
<name>A0A4R5PPG1_9HYPH</name>
<dbReference type="RefSeq" id="WP_133283817.1">
    <property type="nucleotide sequence ID" value="NZ_SMSI01000001.1"/>
</dbReference>
<reference evidence="1 2" key="1">
    <citation type="journal article" date="2013" name="Int. J. Syst. Evol. Microbiol.">
        <title>Hoeflea suaedae sp. nov., an endophytic bacterium isolated from the root of the halophyte Suaeda maritima.</title>
        <authorList>
            <person name="Chung E.J."/>
            <person name="Park J.A."/>
            <person name="Pramanik P."/>
            <person name="Bibi F."/>
            <person name="Jeon C.O."/>
            <person name="Chung Y.R."/>
        </authorList>
    </citation>
    <scope>NUCLEOTIDE SEQUENCE [LARGE SCALE GENOMIC DNA]</scope>
    <source>
        <strain evidence="1 2">YC6898</strain>
    </source>
</reference>
<keyword evidence="2" id="KW-1185">Reference proteome</keyword>
<accession>A0A4R5PPG1</accession>
<sequence>MKKSQPVHPIVGTVSHATQTELQRLAMMMMQLDMAVAMAREKGLLEAQGTLELALAEARRARDRLLQ</sequence>
<gene>
    <name evidence="1" type="ORF">E2A64_07820</name>
</gene>
<dbReference type="Proteomes" id="UP000295131">
    <property type="component" value="Unassembled WGS sequence"/>
</dbReference>
<evidence type="ECO:0000313" key="1">
    <source>
        <dbReference type="EMBL" id="TDH38984.1"/>
    </source>
</evidence>